<dbReference type="KEGG" id="cyj:Cyan7822_3721"/>
<proteinExistence type="predicted"/>
<dbReference type="STRING" id="497965.Cyan7822_3721"/>
<feature type="domain" description="DUF4142" evidence="2">
    <location>
        <begin position="57"/>
        <end position="191"/>
    </location>
</feature>
<dbReference type="PANTHER" id="PTHR38593">
    <property type="entry name" value="BLR2558 PROTEIN"/>
    <property type="match status" value="1"/>
</dbReference>
<feature type="chain" id="PRO_5003141299" evidence="1">
    <location>
        <begin position="27"/>
        <end position="203"/>
    </location>
</feature>
<gene>
    <name evidence="3" type="ordered locus">Cyan7822_3721</name>
</gene>
<dbReference type="Pfam" id="PF13628">
    <property type="entry name" value="DUF4142"/>
    <property type="match status" value="1"/>
</dbReference>
<dbReference type="eggNOG" id="COG3652">
    <property type="taxonomic scope" value="Bacteria"/>
</dbReference>
<keyword evidence="4" id="KW-1185">Reference proteome</keyword>
<dbReference type="RefSeq" id="WP_013323726.1">
    <property type="nucleotide sequence ID" value="NC_014501.1"/>
</dbReference>
<dbReference type="AlphaFoldDB" id="E0UH58"/>
<evidence type="ECO:0000259" key="2">
    <source>
        <dbReference type="Pfam" id="PF13628"/>
    </source>
</evidence>
<name>E0UH58_GLOV7</name>
<accession>E0UH58</accession>
<protein>
    <submittedName>
        <fullName evidence="3">Outer membrane protein</fullName>
    </submittedName>
</protein>
<evidence type="ECO:0000313" key="4">
    <source>
        <dbReference type="Proteomes" id="UP000008206"/>
    </source>
</evidence>
<dbReference type="HOGENOM" id="CLU_079636_1_1_3"/>
<dbReference type="InterPro" id="IPR025419">
    <property type="entry name" value="DUF4142"/>
</dbReference>
<dbReference type="InterPro" id="IPR012347">
    <property type="entry name" value="Ferritin-like"/>
</dbReference>
<reference evidence="4" key="1">
    <citation type="journal article" date="2011" name="MBio">
        <title>Novel metabolic attributes of the genus Cyanothece, comprising a group of unicellular nitrogen-fixing Cyanobacteria.</title>
        <authorList>
            <person name="Bandyopadhyay A."/>
            <person name="Elvitigala T."/>
            <person name="Welsh E."/>
            <person name="Stockel J."/>
            <person name="Liberton M."/>
            <person name="Min H."/>
            <person name="Sherman L.A."/>
            <person name="Pakrasi H.B."/>
        </authorList>
    </citation>
    <scope>NUCLEOTIDE SEQUENCE [LARGE SCALE GENOMIC DNA]</scope>
    <source>
        <strain evidence="4">PCC 7822</strain>
    </source>
</reference>
<dbReference type="PANTHER" id="PTHR38593:SF1">
    <property type="entry name" value="BLR2558 PROTEIN"/>
    <property type="match status" value="1"/>
</dbReference>
<organism evidence="3 4">
    <name type="scientific">Gloeothece verrucosa (strain PCC 7822)</name>
    <name type="common">Cyanothece sp. (strain PCC 7822)</name>
    <dbReference type="NCBI Taxonomy" id="497965"/>
    <lineage>
        <taxon>Bacteria</taxon>
        <taxon>Bacillati</taxon>
        <taxon>Cyanobacteriota</taxon>
        <taxon>Cyanophyceae</taxon>
        <taxon>Oscillatoriophycideae</taxon>
        <taxon>Chroococcales</taxon>
        <taxon>Aphanothecaceae</taxon>
        <taxon>Gloeothece</taxon>
        <taxon>Gloeothece verrucosa</taxon>
    </lineage>
</organism>
<feature type="signal peptide" evidence="1">
    <location>
        <begin position="1"/>
        <end position="26"/>
    </location>
</feature>
<sequence length="203" mass="22234">MKKNKTIVAIIAGSSLLFIPVLTVTAAPLSSSRQSYQIAETSNQSQSQPRQNSLSATDRNFVTEAAQGGMAEVKLGQLASKRATKAEVKQFGQRMVRDHSQANKELQQLASKKGIKLPSDIGEEHKAALTRLSKLSGAQFDQAYMSLMTEDHNKDISLFENQAQQGQDPDLKAWAAKTLPTLQQHDQLAQSITGNRNATRSNR</sequence>
<keyword evidence="1" id="KW-0732">Signal</keyword>
<evidence type="ECO:0000313" key="3">
    <source>
        <dbReference type="EMBL" id="ADN15657.1"/>
    </source>
</evidence>
<evidence type="ECO:0000256" key="1">
    <source>
        <dbReference type="SAM" id="SignalP"/>
    </source>
</evidence>
<dbReference type="EMBL" id="CP002198">
    <property type="protein sequence ID" value="ADN15657.1"/>
    <property type="molecule type" value="Genomic_DNA"/>
</dbReference>
<dbReference type="OrthoDB" id="9101320at2"/>
<dbReference type="Gene3D" id="1.20.1260.10">
    <property type="match status" value="1"/>
</dbReference>
<dbReference type="Proteomes" id="UP000008206">
    <property type="component" value="Chromosome"/>
</dbReference>